<gene>
    <name evidence="1" type="ORF">LARSCL_LOCUS3592</name>
</gene>
<evidence type="ECO:0000313" key="1">
    <source>
        <dbReference type="EMBL" id="CAL1267307.1"/>
    </source>
</evidence>
<name>A0AAV1ZAL1_9ARAC</name>
<reference evidence="1 2" key="1">
    <citation type="submission" date="2024-04" db="EMBL/GenBank/DDBJ databases">
        <authorList>
            <person name="Rising A."/>
            <person name="Reimegard J."/>
            <person name="Sonavane S."/>
            <person name="Akerstrom W."/>
            <person name="Nylinder S."/>
            <person name="Hedman E."/>
            <person name="Kallberg Y."/>
        </authorList>
    </citation>
    <scope>NUCLEOTIDE SEQUENCE [LARGE SCALE GENOMIC DNA]</scope>
</reference>
<accession>A0AAV1ZAL1</accession>
<dbReference type="Proteomes" id="UP001497382">
    <property type="component" value="Unassembled WGS sequence"/>
</dbReference>
<comment type="caution">
    <text evidence="1">The sequence shown here is derived from an EMBL/GenBank/DDBJ whole genome shotgun (WGS) entry which is preliminary data.</text>
</comment>
<organism evidence="1 2">
    <name type="scientific">Larinioides sclopetarius</name>
    <dbReference type="NCBI Taxonomy" id="280406"/>
    <lineage>
        <taxon>Eukaryota</taxon>
        <taxon>Metazoa</taxon>
        <taxon>Ecdysozoa</taxon>
        <taxon>Arthropoda</taxon>
        <taxon>Chelicerata</taxon>
        <taxon>Arachnida</taxon>
        <taxon>Araneae</taxon>
        <taxon>Araneomorphae</taxon>
        <taxon>Entelegynae</taxon>
        <taxon>Araneoidea</taxon>
        <taxon>Araneidae</taxon>
        <taxon>Larinioides</taxon>
    </lineage>
</organism>
<proteinExistence type="predicted"/>
<protein>
    <submittedName>
        <fullName evidence="1">Uncharacterized protein</fullName>
    </submittedName>
</protein>
<dbReference type="AlphaFoldDB" id="A0AAV1ZAL1"/>
<keyword evidence="2" id="KW-1185">Reference proteome</keyword>
<dbReference type="EMBL" id="CAXIEN010000027">
    <property type="protein sequence ID" value="CAL1267307.1"/>
    <property type="molecule type" value="Genomic_DNA"/>
</dbReference>
<evidence type="ECO:0000313" key="2">
    <source>
        <dbReference type="Proteomes" id="UP001497382"/>
    </source>
</evidence>
<sequence length="69" mass="7731">MKLEAISVIWMILKTNISTQNTDYTKISVGSTTISLGFPRFSQISMARMSPLRFATSILCVPESVQYNL</sequence>